<accession>A0A058ZCB6</accession>
<dbReference type="RefSeq" id="XP_009494709.1">
    <property type="nucleotide sequence ID" value="XM_009496434.1"/>
</dbReference>
<evidence type="ECO:0000256" key="1">
    <source>
        <dbReference type="SAM" id="MobiDB-lite"/>
    </source>
</evidence>
<keyword evidence="3" id="KW-1185">Reference proteome</keyword>
<organism evidence="2">
    <name type="scientific">Fonticula alba</name>
    <name type="common">Slime mold</name>
    <dbReference type="NCBI Taxonomy" id="691883"/>
    <lineage>
        <taxon>Eukaryota</taxon>
        <taxon>Rotosphaerida</taxon>
        <taxon>Fonticulaceae</taxon>
        <taxon>Fonticula</taxon>
    </lineage>
</organism>
<name>A0A058ZCB6_FONAL</name>
<sequence length="683" mass="75616">MVGRLFAHNRKLLVLTSEELVCLEFDRNLIYAVGPPNRWQSLRLVLSPQARLIPAADNGMVYLVPSPMHHPILIDLRQPVSRFSFFPKNGPIDGTQLEYLLPEYMAPMNALSDGCSIFFTDRTRRMLLRLGPGSGNPLPVGVNESPFHLLPAGQQRVNILPDSGTPQRYDLIRSVKLSPELHPDEDAFPWLPTHFAPLAGVVCPGGRLAARKAFNLSSMPDPRWNWATPRRWMCIHEGLLVSFLFLPSGRSPDLPPLSETIYSPTLEFVRSLVDKQLEVRFGPGRVLLGSALRGMPRLVVEGTLAFDFCLRSRQLKSGHFPSVGRLASPSDSGPSDDLPEHPRSGGPEAGSPPGNHSAETTEQEIFFLANASLKGVHLELVDGHMKVAPPVSLIHWRVLRSWDMYLIEELGIVAVVSASTILLYDRHTSTVERALEKPPGCMCGIFVLPGRCHRVAVVASSRVDILDNWTPLKTLKPEGSFWLSATQADGRYITLRRDDGFLDLLDFEELFFMKNASKSMVLTSDDVQNIWMCPWTPLVWFTGCPVEGVFTLHMGTRRSLDGGDSPEKEAVVSVCLRPATHQEPVATVPSTREWFVSGGVFFGPQKPGVGEPAARDGHAAPAQVTSQPQFPPARDHVGFVFNFGSREHLATSMATDSKPRPKKLEVAFFSHKGRRFCALSETD</sequence>
<dbReference type="Proteomes" id="UP000030693">
    <property type="component" value="Unassembled WGS sequence"/>
</dbReference>
<gene>
    <name evidence="2" type="ORF">H696_02524</name>
</gene>
<proteinExistence type="predicted"/>
<evidence type="ECO:0000313" key="2">
    <source>
        <dbReference type="EMBL" id="KCV71586.1"/>
    </source>
</evidence>
<feature type="region of interest" description="Disordered" evidence="1">
    <location>
        <begin position="321"/>
        <end position="357"/>
    </location>
</feature>
<dbReference type="EMBL" id="KB932203">
    <property type="protein sequence ID" value="KCV71586.1"/>
    <property type="molecule type" value="Genomic_DNA"/>
</dbReference>
<evidence type="ECO:0000313" key="3">
    <source>
        <dbReference type="Proteomes" id="UP000030693"/>
    </source>
</evidence>
<dbReference type="AlphaFoldDB" id="A0A058ZCB6"/>
<feature type="region of interest" description="Disordered" evidence="1">
    <location>
        <begin position="610"/>
        <end position="629"/>
    </location>
</feature>
<protein>
    <submittedName>
        <fullName evidence="2">Uncharacterized protein</fullName>
    </submittedName>
</protein>
<dbReference type="GeneID" id="20527249"/>
<reference evidence="2" key="1">
    <citation type="submission" date="2013-04" db="EMBL/GenBank/DDBJ databases">
        <title>The Genome Sequence of Fonticula alba ATCC 38817.</title>
        <authorList>
            <consortium name="The Broad Institute Genomics Platform"/>
            <person name="Russ C."/>
            <person name="Cuomo C."/>
            <person name="Burger G."/>
            <person name="Gray M.W."/>
            <person name="Holland P.W.H."/>
            <person name="King N."/>
            <person name="Lang F.B.F."/>
            <person name="Roger A.J."/>
            <person name="Ruiz-Trillo I."/>
            <person name="Brown M."/>
            <person name="Walker B."/>
            <person name="Young S."/>
            <person name="Zeng Q."/>
            <person name="Gargeya S."/>
            <person name="Fitzgerald M."/>
            <person name="Haas B."/>
            <person name="Abouelleil A."/>
            <person name="Allen A.W."/>
            <person name="Alvarado L."/>
            <person name="Arachchi H.M."/>
            <person name="Berlin A.M."/>
            <person name="Chapman S.B."/>
            <person name="Gainer-Dewar J."/>
            <person name="Goldberg J."/>
            <person name="Griggs A."/>
            <person name="Gujja S."/>
            <person name="Hansen M."/>
            <person name="Howarth C."/>
            <person name="Imamovic A."/>
            <person name="Ireland A."/>
            <person name="Larimer J."/>
            <person name="McCowan C."/>
            <person name="Murphy C."/>
            <person name="Pearson M."/>
            <person name="Poon T.W."/>
            <person name="Priest M."/>
            <person name="Roberts A."/>
            <person name="Saif S."/>
            <person name="Shea T."/>
            <person name="Sisk P."/>
            <person name="Sykes S."/>
            <person name="Wortman J."/>
            <person name="Nusbaum C."/>
            <person name="Birren B."/>
        </authorList>
    </citation>
    <scope>NUCLEOTIDE SEQUENCE [LARGE SCALE GENOMIC DNA]</scope>
    <source>
        <strain evidence="2">ATCC 38817</strain>
    </source>
</reference>